<protein>
    <submittedName>
        <fullName evidence="4">Glycosyl transferase family 1</fullName>
    </submittedName>
</protein>
<dbReference type="PANTHER" id="PTHR46401:SF2">
    <property type="entry name" value="GLYCOSYLTRANSFERASE WBBK-RELATED"/>
    <property type="match status" value="1"/>
</dbReference>
<comment type="caution">
    <text evidence="4">The sequence shown here is derived from an EMBL/GenBank/DDBJ whole genome shotgun (WGS) entry which is preliminary data.</text>
</comment>
<feature type="domain" description="Glycosyltransferase subfamily 4-like N-terminal" evidence="3">
    <location>
        <begin position="13"/>
        <end position="170"/>
    </location>
</feature>
<evidence type="ECO:0000313" key="4">
    <source>
        <dbReference type="EMBL" id="PNG24918.1"/>
    </source>
</evidence>
<proteinExistence type="predicted"/>
<dbReference type="CDD" id="cd03801">
    <property type="entry name" value="GT4_PimA-like"/>
    <property type="match status" value="1"/>
</dbReference>
<evidence type="ECO:0000256" key="1">
    <source>
        <dbReference type="ARBA" id="ARBA00022679"/>
    </source>
</evidence>
<dbReference type="GO" id="GO:0016757">
    <property type="term" value="F:glycosyltransferase activity"/>
    <property type="evidence" value="ECO:0007669"/>
    <property type="project" value="InterPro"/>
</dbReference>
<dbReference type="OrthoDB" id="9801609at2"/>
<accession>A0A2J7TDS6</accession>
<dbReference type="PANTHER" id="PTHR46401">
    <property type="entry name" value="GLYCOSYLTRANSFERASE WBBK-RELATED"/>
    <property type="match status" value="1"/>
</dbReference>
<dbReference type="Proteomes" id="UP000236286">
    <property type="component" value="Unassembled WGS sequence"/>
</dbReference>
<dbReference type="Pfam" id="PF13439">
    <property type="entry name" value="Glyco_transf_4"/>
    <property type="match status" value="1"/>
</dbReference>
<keyword evidence="1 4" id="KW-0808">Transferase</keyword>
<dbReference type="Pfam" id="PF00534">
    <property type="entry name" value="Glycos_transf_1"/>
    <property type="match status" value="1"/>
</dbReference>
<dbReference type="GO" id="GO:0009103">
    <property type="term" value="P:lipopolysaccharide biosynthetic process"/>
    <property type="evidence" value="ECO:0007669"/>
    <property type="project" value="TreeGrafter"/>
</dbReference>
<evidence type="ECO:0000313" key="5">
    <source>
        <dbReference type="Proteomes" id="UP000236286"/>
    </source>
</evidence>
<reference evidence="4 5" key="1">
    <citation type="submission" date="2017-10" db="EMBL/GenBank/DDBJ databases">
        <title>Genome announcement of Methylocella silvestris TVC from permafrost.</title>
        <authorList>
            <person name="Wang J."/>
            <person name="Geng K."/>
            <person name="Ul-Haque F."/>
            <person name="Crombie A.T."/>
            <person name="Street L.E."/>
            <person name="Wookey P.A."/>
            <person name="Murrell J.C."/>
            <person name="Pratscher J."/>
        </authorList>
    </citation>
    <scope>NUCLEOTIDE SEQUENCE [LARGE SCALE GENOMIC DNA]</scope>
    <source>
        <strain evidence="4 5">TVC</strain>
    </source>
</reference>
<dbReference type="InterPro" id="IPR028098">
    <property type="entry name" value="Glyco_trans_4-like_N"/>
</dbReference>
<dbReference type="InterPro" id="IPR023986">
    <property type="entry name" value="GlycosylTfrase_MSMEG0565"/>
</dbReference>
<dbReference type="InterPro" id="IPR001296">
    <property type="entry name" value="Glyco_trans_1"/>
</dbReference>
<dbReference type="SUPFAM" id="SSF53756">
    <property type="entry name" value="UDP-Glycosyltransferase/glycogen phosphorylase"/>
    <property type="match status" value="1"/>
</dbReference>
<dbReference type="EMBL" id="PDZR01000022">
    <property type="protein sequence ID" value="PNG24918.1"/>
    <property type="molecule type" value="Genomic_DNA"/>
</dbReference>
<dbReference type="NCBIfam" id="TIGR04047">
    <property type="entry name" value="MSMEG_0565_glyc"/>
    <property type="match status" value="1"/>
</dbReference>
<organism evidence="4 5">
    <name type="scientific">Methylocella silvestris</name>
    <dbReference type="NCBI Taxonomy" id="199596"/>
    <lineage>
        <taxon>Bacteria</taxon>
        <taxon>Pseudomonadati</taxon>
        <taxon>Pseudomonadota</taxon>
        <taxon>Alphaproteobacteria</taxon>
        <taxon>Hyphomicrobiales</taxon>
        <taxon>Beijerinckiaceae</taxon>
        <taxon>Methylocella</taxon>
    </lineage>
</organism>
<evidence type="ECO:0000259" key="2">
    <source>
        <dbReference type="Pfam" id="PF00534"/>
    </source>
</evidence>
<dbReference type="RefSeq" id="WP_102844802.1">
    <property type="nucleotide sequence ID" value="NZ_PDZR01000022.1"/>
</dbReference>
<dbReference type="Gene3D" id="3.40.50.2000">
    <property type="entry name" value="Glycogen Phosphorylase B"/>
    <property type="match status" value="2"/>
</dbReference>
<feature type="domain" description="Glycosyl transferase family 1" evidence="2">
    <location>
        <begin position="193"/>
        <end position="352"/>
    </location>
</feature>
<dbReference type="AlphaFoldDB" id="A0A2J7TDS6"/>
<sequence>MRIAILAHSTNPRGGVVHALALGDALTHLGHEAIVHAPDAAGAGFFRKTLCDTVLVPATPSGPAMTELVERRIADYVRHFESPAHRRFDVYHAQDGISGNALATLKQRGLICDFIRTVHHIDDFADPRLRALQKRSITQAGRHLVVSRAWRDALAREFGVEAAIVGNGVDRRCFSSARDGSDSALRETLGLHPGPVFLSIGGVEARKNSLRILAAFARIRKQLPSAQLVIAGGASLLDHDAYQRQFSDALTELRLPPGAVIRTGPLAQAVMPVLYRLADGLVFASLKEGFGLVVLEAMACGVPVIVSKIAPFTEYLGPDEAAWCDPLDVDSIARAMTAALRPQLRAQLIENGFATAARHDWDGTAQAHLASYESLKETVDA</sequence>
<gene>
    <name evidence="4" type="ORF">CR492_16350</name>
</gene>
<evidence type="ECO:0000259" key="3">
    <source>
        <dbReference type="Pfam" id="PF13439"/>
    </source>
</evidence>
<name>A0A2J7TDS6_METSI</name>